<sequence length="250" mass="28230">MGMMTSIFRTVSLVTAFFCLPVYAVYAADEHVIVSGKPVVRVATYKDVAHFYERFEKFPAAAREGISLHFTGDLLPDHELPSKARLVIHSRQGDIPLFFGADREMYLPRTAQLAAENPPILQTESIGHNVRTELSLRVEVPQGDRFTGVQARHWLTQINACIRDLTGMILSWFMPDAHRLKIDLAPGERFEAVISGHVTMLANNEGKEPMTVLLRPQDYSEDTIFRSSKSFPQVRVRIPGDAYLTFTPDR</sequence>
<dbReference type="AlphaFoldDB" id="A0A9Q2FPA1"/>
<dbReference type="Proteomes" id="UP000661006">
    <property type="component" value="Unassembled WGS sequence"/>
</dbReference>
<evidence type="ECO:0000313" key="3">
    <source>
        <dbReference type="Proteomes" id="UP000661006"/>
    </source>
</evidence>
<dbReference type="EMBL" id="JABCQN010000005">
    <property type="protein sequence ID" value="MBF0871417.1"/>
    <property type="molecule type" value="Genomic_DNA"/>
</dbReference>
<dbReference type="InterPro" id="IPR021370">
    <property type="entry name" value="DUF2987"/>
</dbReference>
<evidence type="ECO:0000256" key="1">
    <source>
        <dbReference type="SAM" id="SignalP"/>
    </source>
</evidence>
<feature type="chain" id="PRO_5040293258" evidence="1">
    <location>
        <begin position="28"/>
        <end position="250"/>
    </location>
</feature>
<evidence type="ECO:0000313" key="2">
    <source>
        <dbReference type="EMBL" id="MBF0871417.1"/>
    </source>
</evidence>
<gene>
    <name evidence="2" type="ORF">HKD32_11235</name>
</gene>
<feature type="signal peptide" evidence="1">
    <location>
        <begin position="1"/>
        <end position="27"/>
    </location>
</feature>
<reference evidence="2" key="1">
    <citation type="submission" date="2020-04" db="EMBL/GenBank/DDBJ databases">
        <authorList>
            <person name="Sombolestani A."/>
        </authorList>
    </citation>
    <scope>NUCLEOTIDE SEQUENCE</scope>
    <source>
        <strain evidence="2">R71697</strain>
    </source>
</reference>
<comment type="caution">
    <text evidence="2">The sequence shown here is derived from an EMBL/GenBank/DDBJ whole genome shotgun (WGS) entry which is preliminary data.</text>
</comment>
<dbReference type="Pfam" id="PF11205">
    <property type="entry name" value="DUF2987"/>
    <property type="match status" value="1"/>
</dbReference>
<keyword evidence="1" id="KW-0732">Signal</keyword>
<name>A0A9Q2FPA1_GLUJA</name>
<proteinExistence type="predicted"/>
<organism evidence="2 3">
    <name type="scientific">Gluconobacter japonicus</name>
    <dbReference type="NCBI Taxonomy" id="376620"/>
    <lineage>
        <taxon>Bacteria</taxon>
        <taxon>Pseudomonadati</taxon>
        <taxon>Pseudomonadota</taxon>
        <taxon>Alphaproteobacteria</taxon>
        <taxon>Acetobacterales</taxon>
        <taxon>Acetobacteraceae</taxon>
        <taxon>Gluconobacter</taxon>
    </lineage>
</organism>
<protein>
    <submittedName>
        <fullName evidence="2">DUF2987 domain-containing protein</fullName>
    </submittedName>
</protein>
<accession>A0A9Q2FPA1</accession>
<reference evidence="2" key="2">
    <citation type="submission" date="2020-11" db="EMBL/GenBank/DDBJ databases">
        <title>Description of novel Gluconobacter species.</title>
        <authorList>
            <person name="Cleenwerck I."/>
            <person name="Cnockaert M."/>
            <person name="Borremans W."/>
            <person name="Wieme A.D."/>
            <person name="De Vuyst L."/>
            <person name="Vandamme P."/>
        </authorList>
    </citation>
    <scope>NUCLEOTIDE SEQUENCE</scope>
    <source>
        <strain evidence="2">R71697</strain>
    </source>
</reference>